<dbReference type="EMBL" id="BMWV01000006">
    <property type="protein sequence ID" value="GGY45406.1"/>
    <property type="molecule type" value="Genomic_DNA"/>
</dbReference>
<feature type="transmembrane region" description="Helical" evidence="1">
    <location>
        <begin position="38"/>
        <end position="58"/>
    </location>
</feature>
<evidence type="ECO:0000256" key="1">
    <source>
        <dbReference type="SAM" id="Phobius"/>
    </source>
</evidence>
<dbReference type="Proteomes" id="UP000628442">
    <property type="component" value="Unassembled WGS sequence"/>
</dbReference>
<dbReference type="EMBL" id="CP036401">
    <property type="protein sequence ID" value="QBH99509.1"/>
    <property type="molecule type" value="Genomic_DNA"/>
</dbReference>
<keyword evidence="1" id="KW-1133">Transmembrane helix</keyword>
<sequence>MRNHTRAARAHFIFAGCYALSGGALLVAGALLGVETGWHLPACVGALAAPHAVMGWGAAKAKNWARVLTLVLAFPALLAVPLGTLVAIQLISYCWLAWDGRDALPAAARMPATAR</sequence>
<reference evidence="2" key="1">
    <citation type="journal article" date="2014" name="Int. J. Syst. Evol. Microbiol.">
        <title>Complete genome sequence of Corynebacterium casei LMG S-19264T (=DSM 44701T), isolated from a smear-ripened cheese.</title>
        <authorList>
            <consortium name="US DOE Joint Genome Institute (JGI-PGF)"/>
            <person name="Walter F."/>
            <person name="Albersmeier A."/>
            <person name="Kalinowski J."/>
            <person name="Ruckert C."/>
        </authorList>
    </citation>
    <scope>NUCLEOTIDE SEQUENCE</scope>
    <source>
        <strain evidence="2">KCTC 12343</strain>
    </source>
</reference>
<evidence type="ECO:0000313" key="4">
    <source>
        <dbReference type="Proteomes" id="UP000292307"/>
    </source>
</evidence>
<keyword evidence="4" id="KW-1185">Reference proteome</keyword>
<gene>
    <name evidence="3" type="ORF">EYF70_00645</name>
    <name evidence="2" type="ORF">GCM10007387_29290</name>
</gene>
<feature type="transmembrane region" description="Helical" evidence="1">
    <location>
        <begin position="70"/>
        <end position="98"/>
    </location>
</feature>
<evidence type="ECO:0000313" key="2">
    <source>
        <dbReference type="EMBL" id="GGY45406.1"/>
    </source>
</evidence>
<dbReference type="RefSeq" id="WP_131143665.1">
    <property type="nucleotide sequence ID" value="NZ_BMWV01000006.1"/>
</dbReference>
<name>A0A411WRW1_9BURK</name>
<reference evidence="3 4" key="2">
    <citation type="submission" date="2019-02" db="EMBL/GenBank/DDBJ databases">
        <title>Draft Genome Sequences of Six Type Strains of the Genus Massilia.</title>
        <authorList>
            <person name="Miess H."/>
            <person name="Frediansyhah A."/>
            <person name="Gross H."/>
        </authorList>
    </citation>
    <scope>NUCLEOTIDE SEQUENCE [LARGE SCALE GENOMIC DNA]</scope>
    <source>
        <strain evidence="3 4">DSM 17472</strain>
    </source>
</reference>
<dbReference type="Proteomes" id="UP000292307">
    <property type="component" value="Chromosome"/>
</dbReference>
<accession>A0A411WRW1</accession>
<dbReference type="OrthoDB" id="8759369at2"/>
<organism evidence="2 5">
    <name type="scientific">Pseudoduganella albidiflava</name>
    <dbReference type="NCBI Taxonomy" id="321983"/>
    <lineage>
        <taxon>Bacteria</taxon>
        <taxon>Pseudomonadati</taxon>
        <taxon>Pseudomonadota</taxon>
        <taxon>Betaproteobacteria</taxon>
        <taxon>Burkholderiales</taxon>
        <taxon>Oxalobacteraceae</taxon>
        <taxon>Telluria group</taxon>
        <taxon>Pseudoduganella</taxon>
    </lineage>
</organism>
<dbReference type="AlphaFoldDB" id="A0A411WRW1"/>
<protein>
    <submittedName>
        <fullName evidence="2">Uncharacterized protein</fullName>
    </submittedName>
</protein>
<reference evidence="2" key="3">
    <citation type="submission" date="2022-12" db="EMBL/GenBank/DDBJ databases">
        <authorList>
            <person name="Sun Q."/>
            <person name="Kim S."/>
        </authorList>
    </citation>
    <scope>NUCLEOTIDE SEQUENCE</scope>
    <source>
        <strain evidence="2">KCTC 12343</strain>
    </source>
</reference>
<evidence type="ECO:0000313" key="5">
    <source>
        <dbReference type="Proteomes" id="UP000628442"/>
    </source>
</evidence>
<keyword evidence="1" id="KW-0812">Transmembrane</keyword>
<evidence type="ECO:0000313" key="3">
    <source>
        <dbReference type="EMBL" id="QBH99509.1"/>
    </source>
</evidence>
<feature type="transmembrane region" description="Helical" evidence="1">
    <location>
        <begin position="12"/>
        <end position="32"/>
    </location>
</feature>
<keyword evidence="1" id="KW-0472">Membrane</keyword>
<proteinExistence type="predicted"/>